<dbReference type="AlphaFoldDB" id="A0A2K1KBE5"/>
<dbReference type="Gramene" id="Pp3c7_11638V3.1">
    <property type="protein sequence ID" value="PAC:32922876.CDS.1"/>
    <property type="gene ID" value="Pp3c7_11638"/>
</dbReference>
<evidence type="ECO:0000313" key="1">
    <source>
        <dbReference type="EMBL" id="PNR51094.1"/>
    </source>
</evidence>
<sequence>MDDYPIFQFSISTALCNEAEHWPKYSTQWLLIFARHLQCACGMTIYTMSSLRHSSSGNKCKEIDFAVVVK</sequence>
<accession>A0A2K1KBE5</accession>
<gene>
    <name evidence="1" type="ORF">PHYPA_010280</name>
</gene>
<keyword evidence="3" id="KW-1185">Reference proteome</keyword>
<protein>
    <submittedName>
        <fullName evidence="1 2">Uncharacterized protein</fullName>
    </submittedName>
</protein>
<proteinExistence type="predicted"/>
<reference evidence="1 3" key="1">
    <citation type="journal article" date="2008" name="Science">
        <title>The Physcomitrella genome reveals evolutionary insights into the conquest of land by plants.</title>
        <authorList>
            <person name="Rensing S."/>
            <person name="Lang D."/>
            <person name="Zimmer A."/>
            <person name="Terry A."/>
            <person name="Salamov A."/>
            <person name="Shapiro H."/>
            <person name="Nishiyama T."/>
            <person name="Perroud P.-F."/>
            <person name="Lindquist E."/>
            <person name="Kamisugi Y."/>
            <person name="Tanahashi T."/>
            <person name="Sakakibara K."/>
            <person name="Fujita T."/>
            <person name="Oishi K."/>
            <person name="Shin-I T."/>
            <person name="Kuroki Y."/>
            <person name="Toyoda A."/>
            <person name="Suzuki Y."/>
            <person name="Hashimoto A."/>
            <person name="Yamaguchi K."/>
            <person name="Sugano A."/>
            <person name="Kohara Y."/>
            <person name="Fujiyama A."/>
            <person name="Anterola A."/>
            <person name="Aoki S."/>
            <person name="Ashton N."/>
            <person name="Barbazuk W.B."/>
            <person name="Barker E."/>
            <person name="Bennetzen J."/>
            <person name="Bezanilla M."/>
            <person name="Blankenship R."/>
            <person name="Cho S.H."/>
            <person name="Dutcher S."/>
            <person name="Estelle M."/>
            <person name="Fawcett J.A."/>
            <person name="Gundlach H."/>
            <person name="Hanada K."/>
            <person name="Heyl A."/>
            <person name="Hicks K.A."/>
            <person name="Hugh J."/>
            <person name="Lohr M."/>
            <person name="Mayer K."/>
            <person name="Melkozernov A."/>
            <person name="Murata T."/>
            <person name="Nelson D."/>
            <person name="Pils B."/>
            <person name="Prigge M."/>
            <person name="Reiss B."/>
            <person name="Renner T."/>
            <person name="Rombauts S."/>
            <person name="Rushton P."/>
            <person name="Sanderfoot A."/>
            <person name="Schween G."/>
            <person name="Shiu S.-H."/>
            <person name="Stueber K."/>
            <person name="Theodoulou F.L."/>
            <person name="Tu H."/>
            <person name="Van de Peer Y."/>
            <person name="Verrier P.J."/>
            <person name="Waters E."/>
            <person name="Wood A."/>
            <person name="Yang L."/>
            <person name="Cove D."/>
            <person name="Cuming A."/>
            <person name="Hasebe M."/>
            <person name="Lucas S."/>
            <person name="Mishler D.B."/>
            <person name="Reski R."/>
            <person name="Grigoriev I."/>
            <person name="Quatrano R.S."/>
            <person name="Boore J.L."/>
        </authorList>
    </citation>
    <scope>NUCLEOTIDE SEQUENCE [LARGE SCALE GENOMIC DNA]</scope>
    <source>
        <strain evidence="2 3">cv. Gransden 2004</strain>
    </source>
</reference>
<dbReference type="EMBL" id="ABEU02000007">
    <property type="protein sequence ID" value="PNR51094.1"/>
    <property type="molecule type" value="Genomic_DNA"/>
</dbReference>
<dbReference type="InParanoid" id="A0A2K1KBE5"/>
<dbReference type="Proteomes" id="UP000006727">
    <property type="component" value="Chromosome 7"/>
</dbReference>
<dbReference type="EnsemblPlants" id="Pp3c7_11638V3.1">
    <property type="protein sequence ID" value="PAC:32922876.CDS.1"/>
    <property type="gene ID" value="Pp3c7_11638"/>
</dbReference>
<name>A0A2K1KBE5_PHYPA</name>
<evidence type="ECO:0000313" key="3">
    <source>
        <dbReference type="Proteomes" id="UP000006727"/>
    </source>
</evidence>
<organism evidence="1">
    <name type="scientific">Physcomitrium patens</name>
    <name type="common">Spreading-leaved earth moss</name>
    <name type="synonym">Physcomitrella patens</name>
    <dbReference type="NCBI Taxonomy" id="3218"/>
    <lineage>
        <taxon>Eukaryota</taxon>
        <taxon>Viridiplantae</taxon>
        <taxon>Streptophyta</taxon>
        <taxon>Embryophyta</taxon>
        <taxon>Bryophyta</taxon>
        <taxon>Bryophytina</taxon>
        <taxon>Bryopsida</taxon>
        <taxon>Funariidae</taxon>
        <taxon>Funariales</taxon>
        <taxon>Funariaceae</taxon>
        <taxon>Physcomitrium</taxon>
    </lineage>
</organism>
<reference evidence="1 3" key="2">
    <citation type="journal article" date="2018" name="Plant J.">
        <title>The Physcomitrella patens chromosome-scale assembly reveals moss genome structure and evolution.</title>
        <authorList>
            <person name="Lang D."/>
            <person name="Ullrich K.K."/>
            <person name="Murat F."/>
            <person name="Fuchs J."/>
            <person name="Jenkins J."/>
            <person name="Haas F.B."/>
            <person name="Piednoel M."/>
            <person name="Gundlach H."/>
            <person name="Van Bel M."/>
            <person name="Meyberg R."/>
            <person name="Vives C."/>
            <person name="Morata J."/>
            <person name="Symeonidi A."/>
            <person name="Hiss M."/>
            <person name="Muchero W."/>
            <person name="Kamisugi Y."/>
            <person name="Saleh O."/>
            <person name="Blanc G."/>
            <person name="Decker E.L."/>
            <person name="van Gessel N."/>
            <person name="Grimwood J."/>
            <person name="Hayes R.D."/>
            <person name="Graham S.W."/>
            <person name="Gunter L.E."/>
            <person name="McDaniel S.F."/>
            <person name="Hoernstein S.N.W."/>
            <person name="Larsson A."/>
            <person name="Li F.W."/>
            <person name="Perroud P.F."/>
            <person name="Phillips J."/>
            <person name="Ranjan P."/>
            <person name="Rokshar D.S."/>
            <person name="Rothfels C.J."/>
            <person name="Schneider L."/>
            <person name="Shu S."/>
            <person name="Stevenson D.W."/>
            <person name="Thummler F."/>
            <person name="Tillich M."/>
            <person name="Villarreal Aguilar J.C."/>
            <person name="Widiez T."/>
            <person name="Wong G.K."/>
            <person name="Wymore A."/>
            <person name="Zhang Y."/>
            <person name="Zimmer A.D."/>
            <person name="Quatrano R.S."/>
            <person name="Mayer K.F.X."/>
            <person name="Goodstein D."/>
            <person name="Casacuberta J.M."/>
            <person name="Vandepoele K."/>
            <person name="Reski R."/>
            <person name="Cuming A.C."/>
            <person name="Tuskan G.A."/>
            <person name="Maumus F."/>
            <person name="Salse J."/>
            <person name="Schmutz J."/>
            <person name="Rensing S.A."/>
        </authorList>
    </citation>
    <scope>NUCLEOTIDE SEQUENCE [LARGE SCALE GENOMIC DNA]</scope>
    <source>
        <strain evidence="2 3">cv. Gransden 2004</strain>
    </source>
</reference>
<reference evidence="2" key="3">
    <citation type="submission" date="2020-12" db="UniProtKB">
        <authorList>
            <consortium name="EnsemblPlants"/>
        </authorList>
    </citation>
    <scope>IDENTIFICATION</scope>
</reference>
<evidence type="ECO:0000313" key="2">
    <source>
        <dbReference type="EnsemblPlants" id="PAC:32922876.CDS.1"/>
    </source>
</evidence>